<accession>A0ABQ4JQX6</accession>
<reference evidence="2 3" key="1">
    <citation type="submission" date="2021-03" db="EMBL/GenBank/DDBJ databases">
        <title>Whole genome shotgun sequence of Salinispora arenicola NBRC 105043.</title>
        <authorList>
            <person name="Komaki H."/>
            <person name="Tamura T."/>
        </authorList>
    </citation>
    <scope>NUCLEOTIDE SEQUENCE [LARGE SCALE GENOMIC DNA]</scope>
    <source>
        <strain evidence="2 3">NBRC 105043</strain>
    </source>
</reference>
<organism evidence="2 3">
    <name type="scientific">Salinispora arenicola</name>
    <dbReference type="NCBI Taxonomy" id="168697"/>
    <lineage>
        <taxon>Bacteria</taxon>
        <taxon>Bacillati</taxon>
        <taxon>Actinomycetota</taxon>
        <taxon>Actinomycetes</taxon>
        <taxon>Micromonosporales</taxon>
        <taxon>Micromonosporaceae</taxon>
        <taxon>Salinispora</taxon>
    </lineage>
</organism>
<proteinExistence type="predicted"/>
<evidence type="ECO:0000313" key="2">
    <source>
        <dbReference type="EMBL" id="GIM83446.1"/>
    </source>
</evidence>
<protein>
    <submittedName>
        <fullName evidence="2">Uncharacterized protein</fullName>
    </submittedName>
</protein>
<dbReference type="Proteomes" id="UP000677457">
    <property type="component" value="Unassembled WGS sequence"/>
</dbReference>
<keyword evidence="3" id="KW-1185">Reference proteome</keyword>
<evidence type="ECO:0000313" key="3">
    <source>
        <dbReference type="Proteomes" id="UP000677457"/>
    </source>
</evidence>
<feature type="region of interest" description="Disordered" evidence="1">
    <location>
        <begin position="165"/>
        <end position="198"/>
    </location>
</feature>
<evidence type="ECO:0000256" key="1">
    <source>
        <dbReference type="SAM" id="MobiDB-lite"/>
    </source>
</evidence>
<feature type="region of interest" description="Disordered" evidence="1">
    <location>
        <begin position="81"/>
        <end position="105"/>
    </location>
</feature>
<name>A0ABQ4JQX6_SALAC</name>
<gene>
    <name evidence="2" type="ORF">Sar04_12270</name>
</gene>
<comment type="caution">
    <text evidence="2">The sequence shown here is derived from an EMBL/GenBank/DDBJ whole genome shotgun (WGS) entry which is preliminary data.</text>
</comment>
<dbReference type="EMBL" id="BOQM01000008">
    <property type="protein sequence ID" value="GIM83446.1"/>
    <property type="molecule type" value="Genomic_DNA"/>
</dbReference>
<sequence>MPRALLAAFGHRPTFRWCRIGPGAGPTGVGTIRYNRRRQGMHDVENIPRTQFPAGLPAVQFGVEGNGTLTNERLYRRITEPSNRPRAVAQPGISDQPALPPRDEEEPGYVVHLPIRVAGHAAAIALAGTIATSLSFLGAVDAGETTVSTADDQNNRHRVFCDLPLPDRSRCPQPYEHAGPCGEAAAEQRPSPQPATGP</sequence>